<dbReference type="InterPro" id="IPR018085">
    <property type="entry name" value="Ura-DNA_Glyclase_AS"/>
</dbReference>
<comment type="subcellular location">
    <subcellularLocation>
        <location evidence="7">Mitochondrion</location>
    </subcellularLocation>
    <subcellularLocation>
        <location evidence="7">Nucleus</location>
    </subcellularLocation>
</comment>
<comment type="function">
    <text evidence="7 9">Excises uracil residues from the DNA which can arise as a result of misincorporation of dUMP residues by DNA polymerase or due to deamination of cytosine.</text>
</comment>
<dbReference type="PANTHER" id="PTHR11264:SF7">
    <property type="entry name" value="URACIL-DNA GLYCOSYLASE"/>
    <property type="match status" value="1"/>
</dbReference>
<dbReference type="InterPro" id="IPR002043">
    <property type="entry name" value="UDG_fam1"/>
</dbReference>
<comment type="catalytic activity">
    <reaction evidence="1 7 9">
        <text>Hydrolyzes single-stranded DNA or mismatched double-stranded DNA and polynucleotides, releasing free uracil.</text>
        <dbReference type="EC" id="3.2.2.27"/>
    </reaction>
</comment>
<dbReference type="Proteomes" id="UP000887566">
    <property type="component" value="Unplaced"/>
</dbReference>
<dbReference type="InterPro" id="IPR036895">
    <property type="entry name" value="Uracil-DNA_glycosylase-like_sf"/>
</dbReference>
<evidence type="ECO:0000256" key="6">
    <source>
        <dbReference type="ARBA" id="ARBA00023204"/>
    </source>
</evidence>
<evidence type="ECO:0000256" key="8">
    <source>
        <dbReference type="PROSITE-ProRule" id="PRU10072"/>
    </source>
</evidence>
<dbReference type="HAMAP" id="MF_00148">
    <property type="entry name" value="UDG"/>
    <property type="match status" value="1"/>
</dbReference>
<dbReference type="AlphaFoldDB" id="A0A914UTF5"/>
<feature type="compositionally biased region" description="Basic and acidic residues" evidence="10">
    <location>
        <begin position="1"/>
        <end position="18"/>
    </location>
</feature>
<evidence type="ECO:0000256" key="3">
    <source>
        <dbReference type="ARBA" id="ARBA00012030"/>
    </source>
</evidence>
<dbReference type="NCBIfam" id="NF003591">
    <property type="entry name" value="PRK05254.1-4"/>
    <property type="match status" value="1"/>
</dbReference>
<dbReference type="CDD" id="cd10027">
    <property type="entry name" value="UDG-F1-like"/>
    <property type="match status" value="1"/>
</dbReference>
<dbReference type="GO" id="GO:0005739">
    <property type="term" value="C:mitochondrion"/>
    <property type="evidence" value="ECO:0007669"/>
    <property type="project" value="UniProtKB-SubCell"/>
</dbReference>
<name>A0A914UTF5_9BILA</name>
<keyword evidence="6 7" id="KW-0234">DNA repair</keyword>
<accession>A0A914UTF5</accession>
<keyword evidence="5 7" id="KW-0378">Hydrolase</keyword>
<reference evidence="13" key="1">
    <citation type="submission" date="2022-11" db="UniProtKB">
        <authorList>
            <consortium name="WormBaseParasite"/>
        </authorList>
    </citation>
    <scope>IDENTIFICATION</scope>
</reference>
<feature type="region of interest" description="Disordered" evidence="10">
    <location>
        <begin position="1"/>
        <end position="26"/>
    </location>
</feature>
<dbReference type="InterPro" id="IPR005122">
    <property type="entry name" value="Uracil-DNA_glycosylase-like"/>
</dbReference>
<evidence type="ECO:0000256" key="2">
    <source>
        <dbReference type="ARBA" id="ARBA00008184"/>
    </source>
</evidence>
<evidence type="ECO:0000256" key="5">
    <source>
        <dbReference type="ARBA" id="ARBA00022801"/>
    </source>
</evidence>
<dbReference type="WBParaSite" id="PSAMB.scaffold12017size2997.g34580.t1">
    <property type="protein sequence ID" value="PSAMB.scaffold12017size2997.g34580.t1"/>
    <property type="gene ID" value="PSAMB.scaffold12017size2997.g34580"/>
</dbReference>
<dbReference type="GO" id="GO:0097510">
    <property type="term" value="P:base-excision repair, AP site formation via deaminated base removal"/>
    <property type="evidence" value="ECO:0007669"/>
    <property type="project" value="TreeGrafter"/>
</dbReference>
<evidence type="ECO:0000256" key="10">
    <source>
        <dbReference type="SAM" id="MobiDB-lite"/>
    </source>
</evidence>
<dbReference type="NCBIfam" id="NF003588">
    <property type="entry name" value="PRK05254.1-1"/>
    <property type="match status" value="1"/>
</dbReference>
<dbReference type="SUPFAM" id="SSF52141">
    <property type="entry name" value="Uracil-DNA glycosylase-like"/>
    <property type="match status" value="1"/>
</dbReference>
<dbReference type="PANTHER" id="PTHR11264">
    <property type="entry name" value="URACIL-DNA GLYCOSYLASE"/>
    <property type="match status" value="1"/>
</dbReference>
<dbReference type="EC" id="3.2.2.27" evidence="3 7"/>
<evidence type="ECO:0000259" key="11">
    <source>
        <dbReference type="SMART" id="SM00986"/>
    </source>
</evidence>
<sequence>MLKRKAAEDAKENNDTPKKQKSMTDFFATKEVKTSVTAVANDAKAAQSEGASGEKRLSALFTDAAWKRKMAAEMNKPYFAKIEKFLEEEYKKGKKIFPPYPEIFNAFNMAPLQQLKVVIIGQDPYHDNNQAHGLCFSVRRGINPPPSLKNMYKELSTDIEGFQIPTHGCLEAWAKQGMLLLNASLTVEAHKANSHSHIGWQTFTDAVIKAVSDQCVGVVFILWGGFAQKKESLIDKKKHRIIKAAHPSPLSATKFFGCKCFSQTNEALKAFGKKPIDWTL</sequence>
<dbReference type="GO" id="GO:0004844">
    <property type="term" value="F:uracil DNA N-glycosylase activity"/>
    <property type="evidence" value="ECO:0007669"/>
    <property type="project" value="UniProtKB-UniRule"/>
</dbReference>
<keyword evidence="7" id="KW-0496">Mitochondrion</keyword>
<evidence type="ECO:0000256" key="1">
    <source>
        <dbReference type="ARBA" id="ARBA00001400"/>
    </source>
</evidence>
<feature type="domain" description="Uracil-DNA glycosylase-like" evidence="11">
    <location>
        <begin position="108"/>
        <end position="268"/>
    </location>
</feature>
<evidence type="ECO:0000313" key="13">
    <source>
        <dbReference type="WBParaSite" id="PSAMB.scaffold12017size2997.g34580.t1"/>
    </source>
</evidence>
<proteinExistence type="inferred from homology"/>
<organism evidence="12 13">
    <name type="scientific">Plectus sambesii</name>
    <dbReference type="NCBI Taxonomy" id="2011161"/>
    <lineage>
        <taxon>Eukaryota</taxon>
        <taxon>Metazoa</taxon>
        <taxon>Ecdysozoa</taxon>
        <taxon>Nematoda</taxon>
        <taxon>Chromadorea</taxon>
        <taxon>Plectida</taxon>
        <taxon>Plectina</taxon>
        <taxon>Plectoidea</taxon>
        <taxon>Plectidae</taxon>
        <taxon>Plectus</taxon>
    </lineage>
</organism>
<evidence type="ECO:0000313" key="12">
    <source>
        <dbReference type="Proteomes" id="UP000887566"/>
    </source>
</evidence>
<dbReference type="PROSITE" id="PS00130">
    <property type="entry name" value="U_DNA_GLYCOSYLASE"/>
    <property type="match status" value="1"/>
</dbReference>
<evidence type="ECO:0000256" key="4">
    <source>
        <dbReference type="ARBA" id="ARBA00022763"/>
    </source>
</evidence>
<comment type="similarity">
    <text evidence="2 7 9">Belongs to the uracil-DNA glycosylase (UDG) superfamily. UNG family.</text>
</comment>
<dbReference type="NCBIfam" id="NF003589">
    <property type="entry name" value="PRK05254.1-2"/>
    <property type="match status" value="1"/>
</dbReference>
<keyword evidence="4 7" id="KW-0227">DNA damage</keyword>
<dbReference type="SMART" id="SM00986">
    <property type="entry name" value="UDG"/>
    <property type="match status" value="1"/>
</dbReference>
<protein>
    <recommendedName>
        <fullName evidence="3 7">Uracil-DNA glycosylase</fullName>
        <shortName evidence="7">UDG</shortName>
        <ecNumber evidence="3 7">3.2.2.27</ecNumber>
    </recommendedName>
</protein>
<keyword evidence="12" id="KW-1185">Reference proteome</keyword>
<dbReference type="NCBIfam" id="TIGR00628">
    <property type="entry name" value="ung"/>
    <property type="match status" value="1"/>
</dbReference>
<dbReference type="FunFam" id="3.40.470.10:FF:000001">
    <property type="entry name" value="Uracil-DNA glycosylase"/>
    <property type="match status" value="1"/>
</dbReference>
<dbReference type="Gene3D" id="3.40.470.10">
    <property type="entry name" value="Uracil-DNA glycosylase-like domain"/>
    <property type="match status" value="1"/>
</dbReference>
<keyword evidence="7" id="KW-0539">Nucleus</keyword>
<feature type="active site" description="Proton acceptor" evidence="7 8">
    <location>
        <position position="123"/>
    </location>
</feature>
<dbReference type="Pfam" id="PF03167">
    <property type="entry name" value="UDG"/>
    <property type="match status" value="1"/>
</dbReference>
<dbReference type="NCBIfam" id="NF003592">
    <property type="entry name" value="PRK05254.1-5"/>
    <property type="match status" value="1"/>
</dbReference>
<evidence type="ECO:0000256" key="9">
    <source>
        <dbReference type="RuleBase" id="RU003780"/>
    </source>
</evidence>
<dbReference type="GO" id="GO:0005634">
    <property type="term" value="C:nucleus"/>
    <property type="evidence" value="ECO:0007669"/>
    <property type="project" value="UniProtKB-SubCell"/>
</dbReference>
<evidence type="ECO:0000256" key="7">
    <source>
        <dbReference type="HAMAP-Rule" id="MF_03166"/>
    </source>
</evidence>
<dbReference type="SMART" id="SM00987">
    <property type="entry name" value="UreE_C"/>
    <property type="match status" value="1"/>
</dbReference>